<feature type="compositionally biased region" description="Pro residues" evidence="1">
    <location>
        <begin position="397"/>
        <end position="415"/>
    </location>
</feature>
<feature type="compositionally biased region" description="Basic and acidic residues" evidence="1">
    <location>
        <begin position="34"/>
        <end position="51"/>
    </location>
</feature>
<feature type="compositionally biased region" description="Basic residues" evidence="1">
    <location>
        <begin position="204"/>
        <end position="214"/>
    </location>
</feature>
<protein>
    <submittedName>
        <fullName evidence="2">Uncharacterized protein</fullName>
    </submittedName>
</protein>
<feature type="compositionally biased region" description="Low complexity" evidence="1">
    <location>
        <begin position="247"/>
        <end position="259"/>
    </location>
</feature>
<reference evidence="2 3" key="1">
    <citation type="journal article" date="2018" name="PLoS Genet.">
        <title>Repeat elements organise 3D genome structure and mediate transcription in the filamentous fungus Epichloe festucae.</title>
        <authorList>
            <person name="Winter D.J."/>
            <person name="Ganley A.R.D."/>
            <person name="Young C.A."/>
            <person name="Liachko I."/>
            <person name="Schardl C.L."/>
            <person name="Dupont P.Y."/>
            <person name="Berry D."/>
            <person name="Ram A."/>
            <person name="Scott B."/>
            <person name="Cox M.P."/>
        </authorList>
    </citation>
    <scope>NUCLEOTIDE SEQUENCE [LARGE SCALE GENOMIC DNA]</scope>
    <source>
        <strain evidence="2 3">Fl1</strain>
    </source>
</reference>
<keyword evidence="3" id="KW-1185">Reference proteome</keyword>
<evidence type="ECO:0000313" key="2">
    <source>
        <dbReference type="EMBL" id="QPH18513.1"/>
    </source>
</evidence>
<feature type="compositionally biased region" description="Polar residues" evidence="1">
    <location>
        <begin position="276"/>
        <end position="290"/>
    </location>
</feature>
<feature type="compositionally biased region" description="Pro residues" evidence="1">
    <location>
        <begin position="444"/>
        <end position="454"/>
    </location>
</feature>
<sequence length="546" mass="56653">MSHRLQRTPGRPPPLFVAELDAAPAHGSVAAPSRTKDEPDRRMARTAEVGDRVQANPWPYHGPGFGDDENGPSATVLPTVQHQGPGGLSANGLDGDGDEDGDGDGDGDGEMASLRLDAVAGAAAAARDTKTTTTPAPIKPYCPPPERHDVLSAGGLRSPPTSAGPKSVAQVAYRPYRPPSVPSPAGNPGTRPGTQSPSSLGAAPHHHHHHHHSYRPFDADSQPGSPAPDEATGQQEHAASPALVPVSEPAPNTTTTSSSCPPPSSSSTQHAHVPTTMAQASAGGTTTLSPTPIRPTHPPQMEASPWPPWPSPASSDTAHPPTWTPSPHSPPQPNYPGPQAQYANSSAAYYPFPNESRPDSQPETNPAGHQHQCPPYSRPPLASPHPTQPVYATNNTPPNPPFSPGKPPPPLPPRRPQAQHHGGFGGGPVDAAAYPRPPKTHHNPMPPAHPPRPGPSSLTSGSLFSASSAKKWFDKTSQVLESKLEAVLQGPSGPAYRPAYATNAPPRHHPGGSQRRGVPPPPQGSYGCAPGPGPWGQGPPPGWRGP</sequence>
<feature type="compositionally biased region" description="Low complexity" evidence="1">
    <location>
        <begin position="118"/>
        <end position="136"/>
    </location>
</feature>
<proteinExistence type="predicted"/>
<feature type="compositionally biased region" description="Pro residues" evidence="1">
    <location>
        <begin position="322"/>
        <end position="336"/>
    </location>
</feature>
<feature type="compositionally biased region" description="Polar residues" evidence="1">
    <location>
        <begin position="72"/>
        <end position="82"/>
    </location>
</feature>
<dbReference type="EMBL" id="CP031390">
    <property type="protein sequence ID" value="QPH18513.1"/>
    <property type="molecule type" value="Genomic_DNA"/>
</dbReference>
<feature type="compositionally biased region" description="Pro residues" evidence="1">
    <location>
        <begin position="376"/>
        <end position="387"/>
    </location>
</feature>
<organism evidence="2 3">
    <name type="scientific">Epichloe festucae (strain Fl1)</name>
    <dbReference type="NCBI Taxonomy" id="877507"/>
    <lineage>
        <taxon>Eukaryota</taxon>
        <taxon>Fungi</taxon>
        <taxon>Dikarya</taxon>
        <taxon>Ascomycota</taxon>
        <taxon>Pezizomycotina</taxon>
        <taxon>Sordariomycetes</taxon>
        <taxon>Hypocreomycetidae</taxon>
        <taxon>Hypocreales</taxon>
        <taxon>Clavicipitaceae</taxon>
        <taxon>Epichloe</taxon>
    </lineage>
</organism>
<feature type="compositionally biased region" description="Low complexity" evidence="1">
    <location>
        <begin position="312"/>
        <end position="321"/>
    </location>
</feature>
<feature type="compositionally biased region" description="Pro residues" evidence="1">
    <location>
        <begin position="531"/>
        <end position="546"/>
    </location>
</feature>
<feature type="region of interest" description="Disordered" evidence="1">
    <location>
        <begin position="489"/>
        <end position="546"/>
    </location>
</feature>
<name>A0A7U3SNL9_EPIFF</name>
<gene>
    <name evidence="2" type="ORF">C2857_003575</name>
</gene>
<dbReference type="AlphaFoldDB" id="A0A7U3SNL9"/>
<dbReference type="OrthoDB" id="4900435at2759"/>
<accession>A0A7U3SNL9</accession>
<dbReference type="Proteomes" id="UP000594364">
    <property type="component" value="Chromosome 6"/>
</dbReference>
<feature type="compositionally biased region" description="Low complexity" evidence="1">
    <location>
        <begin position="337"/>
        <end position="350"/>
    </location>
</feature>
<feature type="compositionally biased region" description="Acidic residues" evidence="1">
    <location>
        <begin position="95"/>
        <end position="109"/>
    </location>
</feature>
<evidence type="ECO:0000313" key="3">
    <source>
        <dbReference type="Proteomes" id="UP000594364"/>
    </source>
</evidence>
<evidence type="ECO:0000256" key="1">
    <source>
        <dbReference type="SAM" id="MobiDB-lite"/>
    </source>
</evidence>
<feature type="region of interest" description="Disordered" evidence="1">
    <location>
        <begin position="1"/>
        <end position="463"/>
    </location>
</feature>